<proteinExistence type="predicted"/>
<dbReference type="GO" id="GO:0016758">
    <property type="term" value="F:hexosyltransferase activity"/>
    <property type="evidence" value="ECO:0007669"/>
    <property type="project" value="UniProtKB-ARBA"/>
</dbReference>
<reference evidence="2 3" key="1">
    <citation type="submission" date="2018-04" db="EMBL/GenBank/DDBJ databases">
        <title>Novel Campyloabacter and Helicobacter Species and Strains.</title>
        <authorList>
            <person name="Mannion A.J."/>
            <person name="Shen Z."/>
            <person name="Fox J.G."/>
        </authorList>
    </citation>
    <scope>NUCLEOTIDE SEQUENCE [LARGE SCALE GENOMIC DNA]</scope>
    <source>
        <strain evidence="2 3">MIT 17-337</strain>
    </source>
</reference>
<keyword evidence="3" id="KW-1185">Reference proteome</keyword>
<protein>
    <submittedName>
        <fullName evidence="2">Glycosyl transferase family 2</fullName>
    </submittedName>
</protein>
<sequence length="343" mass="40337">MYHKSQDEIMQHWDKSIEKPLCSVLCITYNHKNFIAQALDSMLEQETDFPFDIIIHDDCSTDGTDTIIKEYEAKYPKIIKALYEEENQYSKRENGNNFLGIMHKMAAKYIALCEGDDYWNDPKKIQIQVDFLESHQEYVLCYHDCDVLDNDKLMPGDYHKQDGSGEMMQKFHLCIPTRCACYRNVIDYFDLNVADSIQKIINGDIFVWSLLGKYGNAKYLSQIKPAIYRLHDGGVWSSLKVQERYANEVKTFFYIAEYYRNKGDSNLSNYIMILAMKSFLVANNIQLNMKDFSKAIRILLNHTNKNGRISYKLIIALIFPKIYYVLDSVIKSTRDWLRKKRRK</sequence>
<name>A0A3D8IEN4_9HELI</name>
<dbReference type="PANTHER" id="PTHR22916">
    <property type="entry name" value="GLYCOSYLTRANSFERASE"/>
    <property type="match status" value="1"/>
</dbReference>
<evidence type="ECO:0000313" key="3">
    <source>
        <dbReference type="Proteomes" id="UP000256379"/>
    </source>
</evidence>
<dbReference type="AlphaFoldDB" id="A0A3D8IEN4"/>
<organism evidence="2 3">
    <name type="scientific">Helicobacter didelphidarum</name>
    <dbReference type="NCBI Taxonomy" id="2040648"/>
    <lineage>
        <taxon>Bacteria</taxon>
        <taxon>Pseudomonadati</taxon>
        <taxon>Campylobacterota</taxon>
        <taxon>Epsilonproteobacteria</taxon>
        <taxon>Campylobacterales</taxon>
        <taxon>Helicobacteraceae</taxon>
        <taxon>Helicobacter</taxon>
    </lineage>
</organism>
<dbReference type="SUPFAM" id="SSF53448">
    <property type="entry name" value="Nucleotide-diphospho-sugar transferases"/>
    <property type="match status" value="1"/>
</dbReference>
<dbReference type="EMBL" id="NXLQ01000023">
    <property type="protein sequence ID" value="RDU63570.1"/>
    <property type="molecule type" value="Genomic_DNA"/>
</dbReference>
<dbReference type="InterPro" id="IPR001173">
    <property type="entry name" value="Glyco_trans_2-like"/>
</dbReference>
<gene>
    <name evidence="2" type="ORF">CQA53_08355</name>
</gene>
<feature type="domain" description="Glycosyltransferase 2-like" evidence="1">
    <location>
        <begin position="23"/>
        <end position="142"/>
    </location>
</feature>
<accession>A0A3D8IEN4</accession>
<dbReference type="RefSeq" id="WP_115543554.1">
    <property type="nucleotide sequence ID" value="NZ_NXLQ01000023.1"/>
</dbReference>
<dbReference type="PANTHER" id="PTHR22916:SF3">
    <property type="entry name" value="UDP-GLCNAC:BETAGAL BETA-1,3-N-ACETYLGLUCOSAMINYLTRANSFERASE-LIKE PROTEIN 1"/>
    <property type="match status" value="1"/>
</dbReference>
<dbReference type="Pfam" id="PF00535">
    <property type="entry name" value="Glycos_transf_2"/>
    <property type="match status" value="1"/>
</dbReference>
<dbReference type="Gene3D" id="3.90.550.10">
    <property type="entry name" value="Spore Coat Polysaccharide Biosynthesis Protein SpsA, Chain A"/>
    <property type="match status" value="1"/>
</dbReference>
<evidence type="ECO:0000259" key="1">
    <source>
        <dbReference type="Pfam" id="PF00535"/>
    </source>
</evidence>
<dbReference type="InterPro" id="IPR029044">
    <property type="entry name" value="Nucleotide-diphossugar_trans"/>
</dbReference>
<evidence type="ECO:0000313" key="2">
    <source>
        <dbReference type="EMBL" id="RDU63570.1"/>
    </source>
</evidence>
<keyword evidence="2" id="KW-0808">Transferase</keyword>
<dbReference type="Proteomes" id="UP000256379">
    <property type="component" value="Unassembled WGS sequence"/>
</dbReference>
<dbReference type="OrthoDB" id="9798249at2"/>
<comment type="caution">
    <text evidence="2">The sequence shown here is derived from an EMBL/GenBank/DDBJ whole genome shotgun (WGS) entry which is preliminary data.</text>
</comment>